<dbReference type="SUPFAM" id="SSF48726">
    <property type="entry name" value="Immunoglobulin"/>
    <property type="match status" value="1"/>
</dbReference>
<accession>A0A4E0S210</accession>
<dbReference type="GO" id="GO:0098609">
    <property type="term" value="P:cell-cell adhesion"/>
    <property type="evidence" value="ECO:0007669"/>
    <property type="project" value="TreeGrafter"/>
</dbReference>
<evidence type="ECO:0000256" key="5">
    <source>
        <dbReference type="ARBA" id="ARBA00023319"/>
    </source>
</evidence>
<comment type="subcellular location">
    <subcellularLocation>
        <location evidence="1">Membrane</location>
        <topology evidence="1">Single-pass type I membrane protein</topology>
    </subcellularLocation>
</comment>
<name>A0A4E0S210_FASHE</name>
<dbReference type="InterPro" id="IPR003599">
    <property type="entry name" value="Ig_sub"/>
</dbReference>
<evidence type="ECO:0000256" key="3">
    <source>
        <dbReference type="ARBA" id="ARBA00023157"/>
    </source>
</evidence>
<dbReference type="PROSITE" id="PS50835">
    <property type="entry name" value="IG_LIKE"/>
    <property type="match status" value="1"/>
</dbReference>
<keyword evidence="8" id="KW-1185">Reference proteome</keyword>
<dbReference type="GO" id="GO:0005886">
    <property type="term" value="C:plasma membrane"/>
    <property type="evidence" value="ECO:0007669"/>
    <property type="project" value="TreeGrafter"/>
</dbReference>
<keyword evidence="5" id="KW-0393">Immunoglobulin domain</keyword>
<dbReference type="InterPro" id="IPR051275">
    <property type="entry name" value="Cell_adhesion_signaling"/>
</dbReference>
<dbReference type="Gene3D" id="2.60.40.10">
    <property type="entry name" value="Immunoglobulins"/>
    <property type="match status" value="2"/>
</dbReference>
<dbReference type="InterPro" id="IPR036179">
    <property type="entry name" value="Ig-like_dom_sf"/>
</dbReference>
<dbReference type="GO" id="GO:0050839">
    <property type="term" value="F:cell adhesion molecule binding"/>
    <property type="evidence" value="ECO:0007669"/>
    <property type="project" value="TreeGrafter"/>
</dbReference>
<organism evidence="7 8">
    <name type="scientific">Fasciola hepatica</name>
    <name type="common">Liver fluke</name>
    <dbReference type="NCBI Taxonomy" id="6192"/>
    <lineage>
        <taxon>Eukaryota</taxon>
        <taxon>Metazoa</taxon>
        <taxon>Spiralia</taxon>
        <taxon>Lophotrochozoa</taxon>
        <taxon>Platyhelminthes</taxon>
        <taxon>Trematoda</taxon>
        <taxon>Digenea</taxon>
        <taxon>Plagiorchiida</taxon>
        <taxon>Echinostomata</taxon>
        <taxon>Echinostomatoidea</taxon>
        <taxon>Fasciolidae</taxon>
        <taxon>Fasciola</taxon>
    </lineage>
</organism>
<dbReference type="PANTHER" id="PTHR11640:SF31">
    <property type="entry name" value="IRREGULAR CHIASM C-ROUGHEST PROTEIN-RELATED"/>
    <property type="match status" value="1"/>
</dbReference>
<comment type="caution">
    <text evidence="7">The sequence shown here is derived from an EMBL/GenBank/DDBJ whole genome shotgun (WGS) entry which is preliminary data.</text>
</comment>
<dbReference type="Proteomes" id="UP000230066">
    <property type="component" value="Unassembled WGS sequence"/>
</dbReference>
<dbReference type="GO" id="GO:0005911">
    <property type="term" value="C:cell-cell junction"/>
    <property type="evidence" value="ECO:0007669"/>
    <property type="project" value="TreeGrafter"/>
</dbReference>
<feature type="non-terminal residue" evidence="7">
    <location>
        <position position="1"/>
    </location>
</feature>
<evidence type="ECO:0000256" key="4">
    <source>
        <dbReference type="ARBA" id="ARBA00023180"/>
    </source>
</evidence>
<sequence length="527" mass="58032">YIHNSAIEREVWIHDGTNVSICCSIQPNPGVDALFIFVNKNRFGALIGGPPNVRRIDSRDQTSREELPQWQLDSIDKQDTNLCVHNPNGAGLSLQKSTEVKCEVTTDQGLGQISQEELITVKVYVPVAIHANPEPITVVEGETSVLTCEATGSPGLHLQWKAKNSDIILNETQPDQNNQGGSQKQLDLFIFDVKAKQHGEVYVCEASTSYPTDAVPAKAEFTLDVALPPTMSASKLIVYTNFNASEEVNVTVTGYPVPAVQCEDLRLDDGIQVATEPQGGVMLYRLQVPSIQQIHLHRYTCRAENPFGVATLPVEFTVAPSDPVVLSPSQTKYADYYLLKWRTLSGAPLVNATLNIEEYTGDESSGSLYPRSAQNKTVVGHRTQTVALGLHELDRMRVDVWPSPDAQILDSSPENNSEYQAERERTVWYHLTNLSANTEHHLTVTVCNEYACEVSKPHVFSTLGDETVDATVLRLSPKDAEMITGQLIQEASVGYNLSPNLRSGIVDCLLVTIGIPLLVLHLTQMVY</sequence>
<keyword evidence="3" id="KW-1015">Disulfide bond</keyword>
<dbReference type="AlphaFoldDB" id="A0A4E0S210"/>
<dbReference type="InterPro" id="IPR013783">
    <property type="entry name" value="Ig-like_fold"/>
</dbReference>
<dbReference type="EMBL" id="JXXN02000537">
    <property type="protein sequence ID" value="THD27072.1"/>
    <property type="molecule type" value="Genomic_DNA"/>
</dbReference>
<protein>
    <recommendedName>
        <fullName evidence="6">Ig-like domain-containing protein</fullName>
    </recommendedName>
</protein>
<keyword evidence="2" id="KW-0472">Membrane</keyword>
<evidence type="ECO:0000259" key="6">
    <source>
        <dbReference type="PROSITE" id="PS50835"/>
    </source>
</evidence>
<evidence type="ECO:0000313" key="7">
    <source>
        <dbReference type="EMBL" id="THD27072.1"/>
    </source>
</evidence>
<gene>
    <name evidence="7" type="ORF">D915_002203</name>
</gene>
<keyword evidence="4" id="KW-0325">Glycoprotein</keyword>
<dbReference type="InterPro" id="IPR007110">
    <property type="entry name" value="Ig-like_dom"/>
</dbReference>
<feature type="domain" description="Ig-like" evidence="6">
    <location>
        <begin position="126"/>
        <end position="222"/>
    </location>
</feature>
<dbReference type="Pfam" id="PF13927">
    <property type="entry name" value="Ig_3"/>
    <property type="match status" value="1"/>
</dbReference>
<proteinExistence type="predicted"/>
<reference evidence="7" key="1">
    <citation type="submission" date="2019-03" db="EMBL/GenBank/DDBJ databases">
        <title>Improved annotation for the trematode Fasciola hepatica.</title>
        <authorList>
            <person name="Choi Y.-J."/>
            <person name="Martin J."/>
            <person name="Mitreva M."/>
        </authorList>
    </citation>
    <scope>NUCLEOTIDE SEQUENCE [LARGE SCALE GENOMIC DNA]</scope>
</reference>
<evidence type="ECO:0000256" key="2">
    <source>
        <dbReference type="ARBA" id="ARBA00023136"/>
    </source>
</evidence>
<evidence type="ECO:0000256" key="1">
    <source>
        <dbReference type="ARBA" id="ARBA00004479"/>
    </source>
</evidence>
<dbReference type="PANTHER" id="PTHR11640">
    <property type="entry name" value="NEPHRIN"/>
    <property type="match status" value="1"/>
</dbReference>
<dbReference type="SMART" id="SM00409">
    <property type="entry name" value="IG"/>
    <property type="match status" value="1"/>
</dbReference>
<evidence type="ECO:0000313" key="8">
    <source>
        <dbReference type="Proteomes" id="UP000230066"/>
    </source>
</evidence>